<keyword evidence="2" id="KW-0326">Glycosidase</keyword>
<comment type="caution">
    <text evidence="4">The sequence shown here is derived from an EMBL/GenBank/DDBJ whole genome shotgun (WGS) entry which is preliminary data.</text>
</comment>
<dbReference type="GO" id="GO:0005975">
    <property type="term" value="P:carbohydrate metabolic process"/>
    <property type="evidence" value="ECO:0007669"/>
    <property type="project" value="InterPro"/>
</dbReference>
<dbReference type="OrthoDB" id="370073at2"/>
<protein>
    <submittedName>
        <fullName evidence="4">Phage tail-like protein</fullName>
    </submittedName>
</protein>
<evidence type="ECO:0000313" key="4">
    <source>
        <dbReference type="EMBL" id="RSL17990.1"/>
    </source>
</evidence>
<dbReference type="RefSeq" id="WP_125486406.1">
    <property type="nucleotide sequence ID" value="NZ_RSDW01000001.1"/>
</dbReference>
<organism evidence="4 5">
    <name type="scientific">Edaphobacter aggregans</name>
    <dbReference type="NCBI Taxonomy" id="570835"/>
    <lineage>
        <taxon>Bacteria</taxon>
        <taxon>Pseudomonadati</taxon>
        <taxon>Acidobacteriota</taxon>
        <taxon>Terriglobia</taxon>
        <taxon>Terriglobales</taxon>
        <taxon>Acidobacteriaceae</taxon>
        <taxon>Edaphobacter</taxon>
    </lineage>
</organism>
<dbReference type="NCBIfam" id="TIGR02242">
    <property type="entry name" value="tail_TIGR02242"/>
    <property type="match status" value="1"/>
</dbReference>
<evidence type="ECO:0000259" key="3">
    <source>
        <dbReference type="Pfam" id="PF02449"/>
    </source>
</evidence>
<dbReference type="Pfam" id="PF02449">
    <property type="entry name" value="Glyco_hydro_42"/>
    <property type="match status" value="1"/>
</dbReference>
<dbReference type="InterPro" id="IPR013529">
    <property type="entry name" value="Glyco_hydro_42_N"/>
</dbReference>
<dbReference type="GO" id="GO:0009341">
    <property type="term" value="C:beta-galactosidase complex"/>
    <property type="evidence" value="ECO:0007669"/>
    <property type="project" value="InterPro"/>
</dbReference>
<dbReference type="Pfam" id="PF09684">
    <property type="entry name" value="Tail_P2_I"/>
    <property type="match status" value="1"/>
</dbReference>
<evidence type="ECO:0000256" key="2">
    <source>
        <dbReference type="ARBA" id="ARBA00023295"/>
    </source>
</evidence>
<keyword evidence="5" id="KW-1185">Reference proteome</keyword>
<accession>A0A3R9QJI3</accession>
<proteinExistence type="predicted"/>
<dbReference type="EMBL" id="RSDW01000001">
    <property type="protein sequence ID" value="RSL17990.1"/>
    <property type="molecule type" value="Genomic_DNA"/>
</dbReference>
<evidence type="ECO:0000256" key="1">
    <source>
        <dbReference type="ARBA" id="ARBA00022801"/>
    </source>
</evidence>
<dbReference type="Proteomes" id="UP000269669">
    <property type="component" value="Unassembled WGS sequence"/>
</dbReference>
<keyword evidence="1" id="KW-0378">Hydrolase</keyword>
<dbReference type="InterPro" id="IPR011748">
    <property type="entry name" value="Unchr_phage_tail-like"/>
</dbReference>
<evidence type="ECO:0000313" key="5">
    <source>
        <dbReference type="Proteomes" id="UP000269669"/>
    </source>
</evidence>
<reference evidence="4 5" key="1">
    <citation type="submission" date="2018-12" db="EMBL/GenBank/DDBJ databases">
        <title>Sequencing of bacterial isolates from soil warming experiment in Harvard Forest, Massachusetts, USA.</title>
        <authorList>
            <person name="Deangelis K."/>
        </authorList>
    </citation>
    <scope>NUCLEOTIDE SEQUENCE [LARGE SCALE GENOMIC DNA]</scope>
    <source>
        <strain evidence="4 5">EB153</strain>
    </source>
</reference>
<sequence>MDVNQTRFQLVYGQTDWLPVASGSSPSAEPLFDWNAGDATLSLHQDLFIFPRLSGQVALDVANRRGSGRDRYGNWYWIAESQTELRFLSMKPSSSAQHFWSSSDEVRSCVSTGEFVSTASPQPPLALVFSGLAPTSDHYLVVGVMKPKGLLVFDLYSGGPPAHLLWPASVPFEPFDMAPAADGGVFILDRANRFYWKLDRNLQVQSFQQASAASVPPSAFQPVGATSSGEQCSVSSQVTLDFAASLAVLSDPVAIECLSDGSILILDNPPGAAYSVVHRFQAGVETGPPVVLAQVLAAYVPDSPSSGNPDPQAVRGYDFAFVANSSLQNLVGTLYIVQIYGDQSFAFAVAIQENNCSLTAQPRYFPMRRFEGMGLVSAGGCVYYDFQELWFPLVEQPRAQYQLQAQLLLPQPNVATSPASPPSAFDGKRPGCVWHRLFLDACIPPGAVVLVESRAADAQSLLPSTPWRSEPPPYLRDNGCEIPYVTPQLQWVPGRTGTWELLFQSAVGRYLQLRLTLSGNGRNTPRLQALRAYYPRFSYLRQYLPAVYQDDPVSASFLDRYLANVEGLYTVLEGKIEQVQQLFDPRIIPAEYLDWLGSWMSILLDPTWNEQTRRLVLNHAPQMFRERGTPNGIIRAIELMLDSCPDESLFDETDSGASPCSGSGSPAADVFSVRLVENFLTRSSPQLNSGDAAAAQTPGVIASGSVSGAGSAWTPAHGAAPLNALFRCYLQSEYATVADLNVAWGTSYSGFDDPNLVLLPVQPAGTAQATDWKRFLRDGLGFTYAVVTSADQGTYQSFLSETYSTIGDLNTAWNLTGANLYSSFASVFLPTSMPSSGAMLLDWIRFVSVTLPIQQSAHRFTVLVPVNLTDTSTTQQTKLAVAQRVANTEKPAHTSFDVRLYWAMFCVGAARLGQDTLLGPGSRFAALVLGSGSLAAGNLTASDPIHARDRKSLGERSLIQSCCELKPEGRCV</sequence>
<dbReference type="GO" id="GO:0004565">
    <property type="term" value="F:beta-galactosidase activity"/>
    <property type="evidence" value="ECO:0007669"/>
    <property type="project" value="InterPro"/>
</dbReference>
<gene>
    <name evidence="4" type="ORF">EDE15_3543</name>
</gene>
<dbReference type="AlphaFoldDB" id="A0A3R9QJI3"/>
<name>A0A3R9QJI3_9BACT</name>
<dbReference type="InterPro" id="IPR006521">
    <property type="entry name" value="Tail_protein_I"/>
</dbReference>
<feature type="domain" description="Glycoside hydrolase family 42 N-terminal" evidence="3">
    <location>
        <begin position="792"/>
        <end position="849"/>
    </location>
</feature>
<dbReference type="Gene3D" id="3.20.20.80">
    <property type="entry name" value="Glycosidases"/>
    <property type="match status" value="2"/>
</dbReference>